<gene>
    <name evidence="1" type="ORF">S03H2_26656</name>
</gene>
<dbReference type="AlphaFoldDB" id="X1G757"/>
<accession>X1G757</accession>
<sequence length="61" mass="6666">GDIFISNNIGRNSRYIAGEIINVIIKEYYNYSEKLSELGLNTVVCGGETADVGDIVKTLLV</sequence>
<organism evidence="1">
    <name type="scientific">marine sediment metagenome</name>
    <dbReference type="NCBI Taxonomy" id="412755"/>
    <lineage>
        <taxon>unclassified sequences</taxon>
        <taxon>metagenomes</taxon>
        <taxon>ecological metagenomes</taxon>
    </lineage>
</organism>
<feature type="non-terminal residue" evidence="1">
    <location>
        <position position="1"/>
    </location>
</feature>
<comment type="caution">
    <text evidence="1">The sequence shown here is derived from an EMBL/GenBank/DDBJ whole genome shotgun (WGS) entry which is preliminary data.</text>
</comment>
<evidence type="ECO:0000313" key="1">
    <source>
        <dbReference type="EMBL" id="GAH53067.1"/>
    </source>
</evidence>
<dbReference type="Gene3D" id="3.30.1330.10">
    <property type="entry name" value="PurM-like, N-terminal domain"/>
    <property type="match status" value="1"/>
</dbReference>
<dbReference type="EMBL" id="BARU01015558">
    <property type="protein sequence ID" value="GAH53067.1"/>
    <property type="molecule type" value="Genomic_DNA"/>
</dbReference>
<dbReference type="InterPro" id="IPR036921">
    <property type="entry name" value="PurM-like_N_sf"/>
</dbReference>
<protein>
    <submittedName>
        <fullName evidence="1">Uncharacterized protein</fullName>
    </submittedName>
</protein>
<reference evidence="1" key="1">
    <citation type="journal article" date="2014" name="Front. Microbiol.">
        <title>High frequency of phylogenetically diverse reductive dehalogenase-homologous genes in deep subseafloor sedimentary metagenomes.</title>
        <authorList>
            <person name="Kawai M."/>
            <person name="Futagami T."/>
            <person name="Toyoda A."/>
            <person name="Takaki Y."/>
            <person name="Nishi S."/>
            <person name="Hori S."/>
            <person name="Arai W."/>
            <person name="Tsubouchi T."/>
            <person name="Morono Y."/>
            <person name="Uchiyama I."/>
            <person name="Ito T."/>
            <person name="Fujiyama A."/>
            <person name="Inagaki F."/>
            <person name="Takami H."/>
        </authorList>
    </citation>
    <scope>NUCLEOTIDE SEQUENCE</scope>
    <source>
        <strain evidence="1">Expedition CK06-06</strain>
    </source>
</reference>
<name>X1G757_9ZZZZ</name>
<proteinExistence type="predicted"/>